<sequence length="100" mass="10698">MRSEAMLEGFGVTEEQWRDALAKEPGFAISESPTYVARGVAAAAADPGVDRWSGQIVTARQLSDAYGVTDADGSRPDCWGYLARRTAGDGAAPMPVEDYR</sequence>
<name>A0A853DCF5_9MICO</name>
<evidence type="ECO:0000313" key="2">
    <source>
        <dbReference type="Proteomes" id="UP000571817"/>
    </source>
</evidence>
<dbReference type="EMBL" id="JACCFW010000001">
    <property type="protein sequence ID" value="NYJ73673.1"/>
    <property type="molecule type" value="Genomic_DNA"/>
</dbReference>
<dbReference type="AlphaFoldDB" id="A0A853DCF5"/>
<evidence type="ECO:0000313" key="1">
    <source>
        <dbReference type="EMBL" id="NYJ73673.1"/>
    </source>
</evidence>
<organism evidence="1 2">
    <name type="scientific">Allobranchiibius huperziae</name>
    <dbReference type="NCBI Taxonomy" id="1874116"/>
    <lineage>
        <taxon>Bacteria</taxon>
        <taxon>Bacillati</taxon>
        <taxon>Actinomycetota</taxon>
        <taxon>Actinomycetes</taxon>
        <taxon>Micrococcales</taxon>
        <taxon>Dermacoccaceae</taxon>
        <taxon>Allobranchiibius</taxon>
    </lineage>
</organism>
<accession>A0A853DCF5</accession>
<proteinExistence type="predicted"/>
<comment type="caution">
    <text evidence="1">The sequence shown here is derived from an EMBL/GenBank/DDBJ whole genome shotgun (WGS) entry which is preliminary data.</text>
</comment>
<protein>
    <submittedName>
        <fullName evidence="1">Uncharacterized protein</fullName>
    </submittedName>
</protein>
<dbReference type="RefSeq" id="WP_246305879.1">
    <property type="nucleotide sequence ID" value="NZ_JACCFW010000001.1"/>
</dbReference>
<keyword evidence="2" id="KW-1185">Reference proteome</keyword>
<dbReference type="Proteomes" id="UP000571817">
    <property type="component" value="Unassembled WGS sequence"/>
</dbReference>
<reference evidence="1 2" key="1">
    <citation type="submission" date="2020-07" db="EMBL/GenBank/DDBJ databases">
        <title>Sequencing the genomes of 1000 actinobacteria strains.</title>
        <authorList>
            <person name="Klenk H.-P."/>
        </authorList>
    </citation>
    <scope>NUCLEOTIDE SEQUENCE [LARGE SCALE GENOMIC DNA]</scope>
    <source>
        <strain evidence="1 2">DSM 29531</strain>
    </source>
</reference>
<gene>
    <name evidence="1" type="ORF">HNR15_000636</name>
</gene>